<accession>A0A975DG10</accession>
<evidence type="ECO:0000313" key="7">
    <source>
        <dbReference type="Proteomes" id="UP000682739"/>
    </source>
</evidence>
<evidence type="ECO:0000256" key="3">
    <source>
        <dbReference type="ARBA" id="ARBA00023237"/>
    </source>
</evidence>
<sequence>MKHLLLVFVSLVLVSGCSSWVYKYDINQGNFLNQRDVDKLRVEMTKEQVKFVLGTPVVSSPFSDHTWRYVYTIRVGKTDEFIKKELVLNFEGDALKSMSGDFEQPESFMTPLDSE</sequence>
<keyword evidence="2 4" id="KW-0472">Membrane</keyword>
<dbReference type="Proteomes" id="UP000682739">
    <property type="component" value="Chromosome"/>
</dbReference>
<dbReference type="HAMAP" id="MF_00925">
    <property type="entry name" value="OM_assembly_BamE"/>
    <property type="match status" value="1"/>
</dbReference>
<comment type="function">
    <text evidence="4">Part of the outer membrane protein assembly complex, which is involved in assembly and insertion of beta-barrel proteins into the outer membrane.</text>
</comment>
<keyword evidence="4" id="KW-0564">Palmitate</keyword>
<keyword evidence="1 4" id="KW-0732">Signal</keyword>
<organism evidence="6 7">
    <name type="scientific">Psychrosphaera ytuae</name>
    <dbReference type="NCBI Taxonomy" id="2820710"/>
    <lineage>
        <taxon>Bacteria</taxon>
        <taxon>Pseudomonadati</taxon>
        <taxon>Pseudomonadota</taxon>
        <taxon>Gammaproteobacteria</taxon>
        <taxon>Alteromonadales</taxon>
        <taxon>Pseudoalteromonadaceae</taxon>
        <taxon>Psychrosphaera</taxon>
    </lineage>
</organism>
<dbReference type="GO" id="GO:0051205">
    <property type="term" value="P:protein insertion into membrane"/>
    <property type="evidence" value="ECO:0007669"/>
    <property type="project" value="UniProtKB-UniRule"/>
</dbReference>
<dbReference type="Gene3D" id="3.30.1450.10">
    <property type="match status" value="1"/>
</dbReference>
<evidence type="ECO:0000256" key="4">
    <source>
        <dbReference type="HAMAP-Rule" id="MF_00925"/>
    </source>
</evidence>
<dbReference type="RefSeq" id="WP_208833010.1">
    <property type="nucleotide sequence ID" value="NZ_CP072110.1"/>
</dbReference>
<dbReference type="AlphaFoldDB" id="A0A975DG10"/>
<dbReference type="EMBL" id="CP072110">
    <property type="protein sequence ID" value="QTH64975.1"/>
    <property type="molecule type" value="Genomic_DNA"/>
</dbReference>
<dbReference type="PANTHER" id="PTHR37482">
    <property type="entry name" value="OUTER MEMBRANE PROTEIN ASSEMBLY FACTOR BAME"/>
    <property type="match status" value="1"/>
</dbReference>
<dbReference type="PANTHER" id="PTHR37482:SF1">
    <property type="entry name" value="OUTER MEMBRANE PROTEIN ASSEMBLY FACTOR BAME"/>
    <property type="match status" value="1"/>
</dbReference>
<dbReference type="InterPro" id="IPR026592">
    <property type="entry name" value="BamE"/>
</dbReference>
<dbReference type="Pfam" id="PF04355">
    <property type="entry name" value="BamE"/>
    <property type="match status" value="1"/>
</dbReference>
<keyword evidence="4" id="KW-0449">Lipoprotein</keyword>
<name>A0A975DG10_9GAMM</name>
<reference evidence="6" key="1">
    <citation type="submission" date="2021-03" db="EMBL/GenBank/DDBJ databases">
        <title>Description of Psychrosphaera ytuae sp. nov. isolated from deep sea sediment of South China Sea.</title>
        <authorList>
            <person name="Zhang J."/>
            <person name="Xu X.-D."/>
        </authorList>
    </citation>
    <scope>NUCLEOTIDE SEQUENCE</scope>
    <source>
        <strain evidence="6">MTZ26</strain>
    </source>
</reference>
<dbReference type="GO" id="GO:0043165">
    <property type="term" value="P:Gram-negative-bacterium-type cell outer membrane assembly"/>
    <property type="evidence" value="ECO:0007669"/>
    <property type="project" value="UniProtKB-UniRule"/>
</dbReference>
<dbReference type="InterPro" id="IPR037873">
    <property type="entry name" value="BamE-like"/>
</dbReference>
<dbReference type="GO" id="GO:0030674">
    <property type="term" value="F:protein-macromolecule adaptor activity"/>
    <property type="evidence" value="ECO:0007669"/>
    <property type="project" value="TreeGrafter"/>
</dbReference>
<feature type="domain" description="Outer membrane protein assembly factor BamE" evidence="5">
    <location>
        <begin position="29"/>
        <end position="97"/>
    </location>
</feature>
<evidence type="ECO:0000259" key="5">
    <source>
        <dbReference type="Pfam" id="PF04355"/>
    </source>
</evidence>
<dbReference type="InterPro" id="IPR007450">
    <property type="entry name" value="BamE_dom"/>
</dbReference>
<comment type="similarity">
    <text evidence="4">Belongs to the BamE family.</text>
</comment>
<evidence type="ECO:0000256" key="1">
    <source>
        <dbReference type="ARBA" id="ARBA00022729"/>
    </source>
</evidence>
<gene>
    <name evidence="4 6" type="primary">bamE</name>
    <name evidence="6" type="ORF">J1N51_05870</name>
</gene>
<keyword evidence="3 4" id="KW-0998">Cell outer membrane</keyword>
<comment type="subunit">
    <text evidence="4">Part of the Bam complex.</text>
</comment>
<dbReference type="KEGG" id="psym:J1N51_05870"/>
<evidence type="ECO:0000256" key="2">
    <source>
        <dbReference type="ARBA" id="ARBA00023136"/>
    </source>
</evidence>
<protein>
    <recommendedName>
        <fullName evidence="4">Outer membrane protein assembly factor BamE</fullName>
    </recommendedName>
</protein>
<keyword evidence="7" id="KW-1185">Reference proteome</keyword>
<comment type="subcellular location">
    <subcellularLocation>
        <location evidence="4">Cell outer membrane</location>
        <topology evidence="4">Lipid-anchor</topology>
    </subcellularLocation>
</comment>
<dbReference type="PROSITE" id="PS51257">
    <property type="entry name" value="PROKAR_LIPOPROTEIN"/>
    <property type="match status" value="1"/>
</dbReference>
<evidence type="ECO:0000313" key="6">
    <source>
        <dbReference type="EMBL" id="QTH64975.1"/>
    </source>
</evidence>
<proteinExistence type="inferred from homology"/>
<dbReference type="GO" id="GO:1990063">
    <property type="term" value="C:Bam protein complex"/>
    <property type="evidence" value="ECO:0007669"/>
    <property type="project" value="TreeGrafter"/>
</dbReference>